<sequence>MTSTDQPTRAMVLSSGGVDSTTCLALACEQFGADNVTSVSVFYGQRHNKELACADAVAKHYGVAHHVLDLANILANSNNALMADSTQEIDHRDYATQIAENEDGMVNTYVPFRNGLMLSAVTALAISLNPTEKTAIYLGAHADDAAGGAYPDCTPEFFEAIARAIELGSYGKAVLREPFVNVNKADVVACGLKLGVPYELTWSCYEGGDAPCGTCATCIDRAKAFAANGVADPAL</sequence>
<dbReference type="Proteomes" id="UP000002026">
    <property type="component" value="Chromosome"/>
</dbReference>
<feature type="binding site" evidence="10">
    <location>
        <position position="215"/>
    </location>
    <ligand>
        <name>Zn(2+)</name>
        <dbReference type="ChEBI" id="CHEBI:29105"/>
    </ligand>
</feature>
<keyword evidence="2 10" id="KW-0436">Ligase</keyword>
<keyword evidence="6 10" id="KW-0067">ATP-binding</keyword>
<dbReference type="CDD" id="cd01995">
    <property type="entry name" value="QueC-like"/>
    <property type="match status" value="1"/>
</dbReference>
<evidence type="ECO:0000313" key="12">
    <source>
        <dbReference type="Proteomes" id="UP000002026"/>
    </source>
</evidence>
<dbReference type="PIRSF" id="PIRSF006293">
    <property type="entry name" value="ExsB"/>
    <property type="match status" value="1"/>
</dbReference>
<keyword evidence="3 10" id="KW-0479">Metal-binding</keyword>
<dbReference type="GO" id="GO:0008270">
    <property type="term" value="F:zinc ion binding"/>
    <property type="evidence" value="ECO:0007669"/>
    <property type="project" value="UniProtKB-UniRule"/>
</dbReference>
<gene>
    <name evidence="10" type="primary">queC</name>
    <name evidence="11" type="ordered locus">Shel_22460</name>
</gene>
<name>C7N134_SLAHD</name>
<feature type="binding site" evidence="10">
    <location>
        <position position="218"/>
    </location>
    <ligand>
        <name>Zn(2+)</name>
        <dbReference type="ChEBI" id="CHEBI:29105"/>
    </ligand>
</feature>
<dbReference type="HAMAP" id="MF_01633">
    <property type="entry name" value="QueC"/>
    <property type="match status" value="1"/>
</dbReference>
<dbReference type="EC" id="6.3.4.20" evidence="8 10"/>
<dbReference type="EMBL" id="CP001684">
    <property type="protein sequence ID" value="ACV23256.1"/>
    <property type="molecule type" value="Genomic_DNA"/>
</dbReference>
<evidence type="ECO:0000256" key="9">
    <source>
        <dbReference type="ARBA" id="ARBA00047890"/>
    </source>
</evidence>
<dbReference type="HOGENOM" id="CLU_081854_1_0_11"/>
<evidence type="ECO:0000256" key="8">
    <source>
        <dbReference type="ARBA" id="ARBA00039149"/>
    </source>
</evidence>
<dbReference type="KEGG" id="shi:Shel_22460"/>
<evidence type="ECO:0000256" key="3">
    <source>
        <dbReference type="ARBA" id="ARBA00022723"/>
    </source>
</evidence>
<dbReference type="eggNOG" id="COG0603">
    <property type="taxonomic scope" value="Bacteria"/>
</dbReference>
<dbReference type="RefSeq" id="WP_012799356.1">
    <property type="nucleotide sequence ID" value="NC_013165.1"/>
</dbReference>
<accession>C7N134</accession>
<dbReference type="NCBIfam" id="TIGR00364">
    <property type="entry name" value="7-cyano-7-deazaguanine synthase QueC"/>
    <property type="match status" value="1"/>
</dbReference>
<dbReference type="InterPro" id="IPR018317">
    <property type="entry name" value="QueC"/>
</dbReference>
<comment type="function">
    <text evidence="10">Catalyzes the ATP-dependent conversion of 7-carboxy-7-deazaguanine (CDG) to 7-cyano-7-deazaguanine (preQ(0)).</text>
</comment>
<evidence type="ECO:0000256" key="2">
    <source>
        <dbReference type="ARBA" id="ARBA00022598"/>
    </source>
</evidence>
<dbReference type="InterPro" id="IPR014729">
    <property type="entry name" value="Rossmann-like_a/b/a_fold"/>
</dbReference>
<dbReference type="STRING" id="471855.Shel_22460"/>
<comment type="catalytic activity">
    <reaction evidence="9 10">
        <text>7-carboxy-7-carbaguanine + NH4(+) + 2 ATP = 7-cyano-7-carbaguanine + 2 AMP + 2 diphosphate + 2 H(+)</text>
        <dbReference type="Rhea" id="RHEA:27982"/>
        <dbReference type="ChEBI" id="CHEBI:15378"/>
        <dbReference type="ChEBI" id="CHEBI:28938"/>
        <dbReference type="ChEBI" id="CHEBI:30616"/>
        <dbReference type="ChEBI" id="CHEBI:33019"/>
        <dbReference type="ChEBI" id="CHEBI:45075"/>
        <dbReference type="ChEBI" id="CHEBI:61036"/>
        <dbReference type="ChEBI" id="CHEBI:456215"/>
        <dbReference type="EC" id="6.3.4.20"/>
    </reaction>
</comment>
<dbReference type="UniPathway" id="UPA00391"/>
<dbReference type="PANTHER" id="PTHR42914">
    <property type="entry name" value="7-CYANO-7-DEAZAGUANINE SYNTHASE"/>
    <property type="match status" value="1"/>
</dbReference>
<evidence type="ECO:0000256" key="7">
    <source>
        <dbReference type="ARBA" id="ARBA00037993"/>
    </source>
</evidence>
<comment type="cofactor">
    <cofactor evidence="10">
        <name>Zn(2+)</name>
        <dbReference type="ChEBI" id="CHEBI:29105"/>
    </cofactor>
    <text evidence="10">Binds 1 zinc ion per subunit.</text>
</comment>
<dbReference type="AlphaFoldDB" id="C7N134"/>
<keyword evidence="4 10" id="KW-0547">Nucleotide-binding</keyword>
<feature type="binding site" evidence="10">
    <location>
        <position position="212"/>
    </location>
    <ligand>
        <name>Zn(2+)</name>
        <dbReference type="ChEBI" id="CHEBI:29105"/>
    </ligand>
</feature>
<comment type="similarity">
    <text evidence="7 10">Belongs to the QueC family.</text>
</comment>
<dbReference type="GO" id="GO:0008616">
    <property type="term" value="P:tRNA queuosine(34) biosynthetic process"/>
    <property type="evidence" value="ECO:0007669"/>
    <property type="project" value="UniProtKB-UniRule"/>
</dbReference>
<comment type="pathway">
    <text evidence="1 10">Purine metabolism; 7-cyano-7-deazaguanine biosynthesis.</text>
</comment>
<dbReference type="Pfam" id="PF06508">
    <property type="entry name" value="QueC"/>
    <property type="match status" value="1"/>
</dbReference>
<evidence type="ECO:0000256" key="5">
    <source>
        <dbReference type="ARBA" id="ARBA00022833"/>
    </source>
</evidence>
<reference evidence="11 12" key="1">
    <citation type="journal article" date="2009" name="Stand. Genomic Sci.">
        <title>Complete genome sequence of Slackia heliotrinireducens type strain (RHS 1).</title>
        <authorList>
            <person name="Pukall R."/>
            <person name="Lapidus A."/>
            <person name="Nolan M."/>
            <person name="Copeland A."/>
            <person name="Glavina Del Rio T."/>
            <person name="Lucas S."/>
            <person name="Chen F."/>
            <person name="Tice H."/>
            <person name="Cheng J.F."/>
            <person name="Chertkov O."/>
            <person name="Bruce D."/>
            <person name="Goodwin L."/>
            <person name="Kuske C."/>
            <person name="Brettin T."/>
            <person name="Detter J.C."/>
            <person name="Han C."/>
            <person name="Pitluck S."/>
            <person name="Pati A."/>
            <person name="Mavrommatis K."/>
            <person name="Ivanova N."/>
            <person name="Ovchinnikova G."/>
            <person name="Chen A."/>
            <person name="Palaniappan K."/>
            <person name="Schneider S."/>
            <person name="Rohde M."/>
            <person name="Chain P."/>
            <person name="D'haeseleer P."/>
            <person name="Goker M."/>
            <person name="Bristow J."/>
            <person name="Eisen J.A."/>
            <person name="Markowitz V."/>
            <person name="Kyrpides N.C."/>
            <person name="Klenk H.P."/>
            <person name="Hugenholtz P."/>
        </authorList>
    </citation>
    <scope>NUCLEOTIDE SEQUENCE [LARGE SCALE GENOMIC DNA]</scope>
    <source>
        <strain evidence="12">ATCC 29202 / DSM 20476 / NCTC 11029 / RHS 1</strain>
    </source>
</reference>
<dbReference type="SUPFAM" id="SSF52402">
    <property type="entry name" value="Adenine nucleotide alpha hydrolases-like"/>
    <property type="match status" value="1"/>
</dbReference>
<keyword evidence="10" id="KW-0671">Queuosine biosynthesis</keyword>
<protein>
    <recommendedName>
        <fullName evidence="8 10">7-cyano-7-deazaguanine synthase</fullName>
        <ecNumber evidence="8 10">6.3.4.20</ecNumber>
    </recommendedName>
    <alternativeName>
        <fullName evidence="10">7-cyano-7-carbaguanine synthase</fullName>
    </alternativeName>
    <alternativeName>
        <fullName evidence="10">PreQ(0) synthase</fullName>
    </alternativeName>
    <alternativeName>
        <fullName evidence="10">Queuosine biosynthesis protein QueC</fullName>
    </alternativeName>
</protein>
<dbReference type="Gene3D" id="3.40.50.620">
    <property type="entry name" value="HUPs"/>
    <property type="match status" value="1"/>
</dbReference>
<keyword evidence="5 10" id="KW-0862">Zinc</keyword>
<keyword evidence="12" id="KW-1185">Reference proteome</keyword>
<evidence type="ECO:0000256" key="1">
    <source>
        <dbReference type="ARBA" id="ARBA00005061"/>
    </source>
</evidence>
<evidence type="ECO:0000256" key="10">
    <source>
        <dbReference type="HAMAP-Rule" id="MF_01633"/>
    </source>
</evidence>
<feature type="binding site" evidence="10">
    <location>
        <begin position="14"/>
        <end position="24"/>
    </location>
    <ligand>
        <name>ATP</name>
        <dbReference type="ChEBI" id="CHEBI:30616"/>
    </ligand>
</feature>
<proteinExistence type="inferred from homology"/>
<dbReference type="GO" id="GO:0016879">
    <property type="term" value="F:ligase activity, forming carbon-nitrogen bonds"/>
    <property type="evidence" value="ECO:0007669"/>
    <property type="project" value="UniProtKB-UniRule"/>
</dbReference>
<evidence type="ECO:0000256" key="4">
    <source>
        <dbReference type="ARBA" id="ARBA00022741"/>
    </source>
</evidence>
<dbReference type="PANTHER" id="PTHR42914:SF1">
    <property type="entry name" value="7-CYANO-7-DEAZAGUANINE SYNTHASE"/>
    <property type="match status" value="1"/>
</dbReference>
<organism evidence="11 12">
    <name type="scientific">Slackia heliotrinireducens (strain ATCC 29202 / DSM 20476 / NCTC 11029 / RHS 1)</name>
    <name type="common">Peptococcus heliotrinreducens</name>
    <dbReference type="NCBI Taxonomy" id="471855"/>
    <lineage>
        <taxon>Bacteria</taxon>
        <taxon>Bacillati</taxon>
        <taxon>Actinomycetota</taxon>
        <taxon>Coriobacteriia</taxon>
        <taxon>Eggerthellales</taxon>
        <taxon>Eggerthellaceae</taxon>
        <taxon>Slackia</taxon>
    </lineage>
</organism>
<dbReference type="GO" id="GO:0005524">
    <property type="term" value="F:ATP binding"/>
    <property type="evidence" value="ECO:0007669"/>
    <property type="project" value="UniProtKB-UniRule"/>
</dbReference>
<evidence type="ECO:0000313" key="11">
    <source>
        <dbReference type="EMBL" id="ACV23256.1"/>
    </source>
</evidence>
<evidence type="ECO:0000256" key="6">
    <source>
        <dbReference type="ARBA" id="ARBA00022840"/>
    </source>
</evidence>
<feature type="binding site" evidence="10">
    <location>
        <position position="204"/>
    </location>
    <ligand>
        <name>Zn(2+)</name>
        <dbReference type="ChEBI" id="CHEBI:29105"/>
    </ligand>
</feature>